<gene>
    <name evidence="8" type="ORF">COLO4_28108</name>
</gene>
<keyword evidence="6" id="KW-0732">Signal</keyword>
<dbReference type="AlphaFoldDB" id="A0A1R3HMN2"/>
<accession>A0A1R3HMN2</accession>
<evidence type="ECO:0000256" key="3">
    <source>
        <dbReference type="ARBA" id="ARBA00023125"/>
    </source>
</evidence>
<protein>
    <recommendedName>
        <fullName evidence="7">TF-B3 domain-containing protein</fullName>
    </recommendedName>
</protein>
<dbReference type="PROSITE" id="PS50863">
    <property type="entry name" value="B3"/>
    <property type="match status" value="1"/>
</dbReference>
<feature type="chain" id="PRO_5012458467" description="TF-B3 domain-containing protein" evidence="6">
    <location>
        <begin position="20"/>
        <end position="271"/>
    </location>
</feature>
<feature type="signal peptide" evidence="6">
    <location>
        <begin position="1"/>
        <end position="19"/>
    </location>
</feature>
<keyword evidence="3" id="KW-0238">DNA-binding</keyword>
<dbReference type="GO" id="GO:0003677">
    <property type="term" value="F:DNA binding"/>
    <property type="evidence" value="ECO:0007669"/>
    <property type="project" value="UniProtKB-KW"/>
</dbReference>
<dbReference type="InterPro" id="IPR015300">
    <property type="entry name" value="DNA-bd_pseudobarrel_sf"/>
</dbReference>
<sequence>MISALMVTNFFFLIFSLSAIPERVRNKFFLGIMFLRTVLVDKTRDTTPVTLERIEGKLYIHDGWEDFYDTHALRRGDVVMFALCDNDVIEVKCFCWCSIERDDFEGRQTHGHHLHPGVFDDDESVAGEPHEEAYINVPDENEMVEGQVGEDVKHGQNLKLIHCDSDVANEARNFRSENFHFIRRLPKSAVKRPFLMTIPAEAAAYFDRGKTDITLSTLAYGNFEVKLVNGEHNRALSGRWNQFAVHNELTLADTLVFEIIDKKRLRVHLYR</sequence>
<dbReference type="Proteomes" id="UP000187203">
    <property type="component" value="Unassembled WGS sequence"/>
</dbReference>
<dbReference type="GO" id="GO:0005634">
    <property type="term" value="C:nucleus"/>
    <property type="evidence" value="ECO:0007669"/>
    <property type="project" value="UniProtKB-SubCell"/>
</dbReference>
<evidence type="ECO:0000256" key="4">
    <source>
        <dbReference type="ARBA" id="ARBA00023163"/>
    </source>
</evidence>
<dbReference type="OrthoDB" id="1666376at2759"/>
<evidence type="ECO:0000256" key="2">
    <source>
        <dbReference type="ARBA" id="ARBA00023015"/>
    </source>
</evidence>
<name>A0A1R3HMN2_9ROSI</name>
<comment type="caution">
    <text evidence="8">The sequence shown here is derived from an EMBL/GenBank/DDBJ whole genome shotgun (WGS) entry which is preliminary data.</text>
</comment>
<dbReference type="SUPFAM" id="SSF101936">
    <property type="entry name" value="DNA-binding pseudobarrel domain"/>
    <property type="match status" value="2"/>
</dbReference>
<evidence type="ECO:0000313" key="9">
    <source>
        <dbReference type="Proteomes" id="UP000187203"/>
    </source>
</evidence>
<evidence type="ECO:0000313" key="8">
    <source>
        <dbReference type="EMBL" id="OMO71687.1"/>
    </source>
</evidence>
<evidence type="ECO:0000256" key="5">
    <source>
        <dbReference type="ARBA" id="ARBA00023242"/>
    </source>
</evidence>
<keyword evidence="9" id="KW-1185">Reference proteome</keyword>
<evidence type="ECO:0000256" key="6">
    <source>
        <dbReference type="SAM" id="SignalP"/>
    </source>
</evidence>
<keyword evidence="5" id="KW-0539">Nucleus</keyword>
<reference evidence="9" key="1">
    <citation type="submission" date="2013-09" db="EMBL/GenBank/DDBJ databases">
        <title>Corchorus olitorius genome sequencing.</title>
        <authorList>
            <person name="Alam M."/>
            <person name="Haque M.S."/>
            <person name="Islam M.S."/>
            <person name="Emdad E.M."/>
            <person name="Islam M.M."/>
            <person name="Ahmed B."/>
            <person name="Halim A."/>
            <person name="Hossen Q.M.M."/>
            <person name="Hossain M.Z."/>
            <person name="Ahmed R."/>
            <person name="Khan M.M."/>
            <person name="Islam R."/>
            <person name="Rashid M.M."/>
            <person name="Khan S.A."/>
            <person name="Rahman M.S."/>
            <person name="Alam M."/>
            <person name="Yahiya A.S."/>
            <person name="Khan M.S."/>
            <person name="Azam M.S."/>
            <person name="Haque T."/>
            <person name="Lashkar M.Z.H."/>
            <person name="Akhand A.I."/>
            <person name="Morshed G."/>
            <person name="Roy S."/>
            <person name="Uddin K.S."/>
            <person name="Rabeya T."/>
            <person name="Hossain A.S."/>
            <person name="Chowdhury A."/>
            <person name="Snigdha A.R."/>
            <person name="Mortoza M.S."/>
            <person name="Matin S.A."/>
            <person name="Hoque S.M.E."/>
            <person name="Islam M.K."/>
            <person name="Roy D.K."/>
            <person name="Haider R."/>
            <person name="Moosa M.M."/>
            <person name="Elias S.M."/>
            <person name="Hasan A.M."/>
            <person name="Jahan S."/>
            <person name="Shafiuddin M."/>
            <person name="Mahmood N."/>
            <person name="Shommy N.S."/>
        </authorList>
    </citation>
    <scope>NUCLEOTIDE SEQUENCE [LARGE SCALE GENOMIC DNA]</scope>
    <source>
        <strain evidence="9">cv. O-4</strain>
    </source>
</reference>
<feature type="domain" description="TF-B3" evidence="7">
    <location>
        <begin position="181"/>
        <end position="271"/>
    </location>
</feature>
<dbReference type="Gene3D" id="2.40.330.10">
    <property type="entry name" value="DNA-binding pseudobarrel domain"/>
    <property type="match status" value="2"/>
</dbReference>
<dbReference type="InterPro" id="IPR003340">
    <property type="entry name" value="B3_DNA-bd"/>
</dbReference>
<keyword evidence="2" id="KW-0805">Transcription regulation</keyword>
<keyword evidence="4" id="KW-0804">Transcription</keyword>
<dbReference type="EMBL" id="AWUE01019753">
    <property type="protein sequence ID" value="OMO71687.1"/>
    <property type="molecule type" value="Genomic_DNA"/>
</dbReference>
<evidence type="ECO:0000259" key="7">
    <source>
        <dbReference type="PROSITE" id="PS50863"/>
    </source>
</evidence>
<dbReference type="InterPro" id="IPR044837">
    <property type="entry name" value="REM16-like"/>
</dbReference>
<evidence type="ECO:0000256" key="1">
    <source>
        <dbReference type="ARBA" id="ARBA00004123"/>
    </source>
</evidence>
<organism evidence="8 9">
    <name type="scientific">Corchorus olitorius</name>
    <dbReference type="NCBI Taxonomy" id="93759"/>
    <lineage>
        <taxon>Eukaryota</taxon>
        <taxon>Viridiplantae</taxon>
        <taxon>Streptophyta</taxon>
        <taxon>Embryophyta</taxon>
        <taxon>Tracheophyta</taxon>
        <taxon>Spermatophyta</taxon>
        <taxon>Magnoliopsida</taxon>
        <taxon>eudicotyledons</taxon>
        <taxon>Gunneridae</taxon>
        <taxon>Pentapetalae</taxon>
        <taxon>rosids</taxon>
        <taxon>malvids</taxon>
        <taxon>Malvales</taxon>
        <taxon>Malvaceae</taxon>
        <taxon>Grewioideae</taxon>
        <taxon>Apeibeae</taxon>
        <taxon>Corchorus</taxon>
    </lineage>
</organism>
<comment type="subcellular location">
    <subcellularLocation>
        <location evidence="1">Nucleus</location>
    </subcellularLocation>
</comment>
<dbReference type="PANTHER" id="PTHR31391">
    <property type="entry name" value="B3 DOMAIN-CONTAINING PROTEIN OS11G0197600-RELATED"/>
    <property type="match status" value="1"/>
</dbReference>
<proteinExistence type="predicted"/>